<keyword evidence="4" id="KW-1185">Reference proteome</keyword>
<evidence type="ECO:0000256" key="1">
    <source>
        <dbReference type="ARBA" id="ARBA00006987"/>
    </source>
</evidence>
<sequence length="324" mass="33555">MDRRGLLLSAPAVAAALASAPARAQAWPSRPIRLIVPFPPGGPNDIIARLYAPQLTALLGQPVVVENRAGGGGVVGTDAAVRAAPDGYTLVITNGGSLVISPHVSANVPYKVPDDTGLISIVTRVPEALVAYPGLGVRTLPELLDLARRRPGQLNIGTAGAAGLSHLTAELFKAQTGLDVVVVPYRGAAPSVTDLVGGQIQLLFADLPVLMPHIRGGTLTALAMASARRSPALPDLPTTGELGLPELLADNWYCLVGPAGLSAPIVTRLNEAARRASEAPEVRDGLAAQGAEATATTPEEFATFVRMESEKWRRVAEAAGVRVD</sequence>
<dbReference type="Pfam" id="PF03401">
    <property type="entry name" value="TctC"/>
    <property type="match status" value="1"/>
</dbReference>
<gene>
    <name evidence="3" type="ORF">GCM10011320_00700</name>
</gene>
<name>A0A917K2Q7_9PROT</name>
<evidence type="ECO:0000313" key="3">
    <source>
        <dbReference type="EMBL" id="GGI97807.1"/>
    </source>
</evidence>
<accession>A0A917K2Q7</accession>
<dbReference type="Gene3D" id="3.40.190.150">
    <property type="entry name" value="Bordetella uptake gene, domain 1"/>
    <property type="match status" value="1"/>
</dbReference>
<evidence type="ECO:0000313" key="4">
    <source>
        <dbReference type="Proteomes" id="UP000661507"/>
    </source>
</evidence>
<proteinExistence type="inferred from homology"/>
<dbReference type="AlphaFoldDB" id="A0A917K2Q7"/>
<feature type="signal peptide" evidence="2">
    <location>
        <begin position="1"/>
        <end position="24"/>
    </location>
</feature>
<dbReference type="Proteomes" id="UP000661507">
    <property type="component" value="Unassembled WGS sequence"/>
</dbReference>
<reference evidence="3" key="1">
    <citation type="journal article" date="2014" name="Int. J. Syst. Evol. Microbiol.">
        <title>Complete genome sequence of Corynebacterium casei LMG S-19264T (=DSM 44701T), isolated from a smear-ripened cheese.</title>
        <authorList>
            <consortium name="US DOE Joint Genome Institute (JGI-PGF)"/>
            <person name="Walter F."/>
            <person name="Albersmeier A."/>
            <person name="Kalinowski J."/>
            <person name="Ruckert C."/>
        </authorList>
    </citation>
    <scope>NUCLEOTIDE SEQUENCE</scope>
    <source>
        <strain evidence="3">CGMCC 1.3617</strain>
    </source>
</reference>
<dbReference type="Gene3D" id="3.40.190.10">
    <property type="entry name" value="Periplasmic binding protein-like II"/>
    <property type="match status" value="1"/>
</dbReference>
<dbReference type="PIRSF" id="PIRSF017082">
    <property type="entry name" value="YflP"/>
    <property type="match status" value="1"/>
</dbReference>
<dbReference type="SUPFAM" id="SSF53850">
    <property type="entry name" value="Periplasmic binding protein-like II"/>
    <property type="match status" value="1"/>
</dbReference>
<dbReference type="InterPro" id="IPR005064">
    <property type="entry name" value="BUG"/>
</dbReference>
<dbReference type="PANTHER" id="PTHR42928:SF5">
    <property type="entry name" value="BLR1237 PROTEIN"/>
    <property type="match status" value="1"/>
</dbReference>
<reference evidence="3" key="2">
    <citation type="submission" date="2020-09" db="EMBL/GenBank/DDBJ databases">
        <authorList>
            <person name="Sun Q."/>
            <person name="Zhou Y."/>
        </authorList>
    </citation>
    <scope>NUCLEOTIDE SEQUENCE</scope>
    <source>
        <strain evidence="3">CGMCC 1.3617</strain>
    </source>
</reference>
<comment type="similarity">
    <text evidence="1">Belongs to the UPF0065 (bug) family.</text>
</comment>
<organism evidence="3 4">
    <name type="scientific">Neoroseomonas lacus</name>
    <dbReference type="NCBI Taxonomy" id="287609"/>
    <lineage>
        <taxon>Bacteria</taxon>
        <taxon>Pseudomonadati</taxon>
        <taxon>Pseudomonadota</taxon>
        <taxon>Alphaproteobacteria</taxon>
        <taxon>Acetobacterales</taxon>
        <taxon>Acetobacteraceae</taxon>
        <taxon>Neoroseomonas</taxon>
    </lineage>
</organism>
<dbReference type="RefSeq" id="WP_188964929.1">
    <property type="nucleotide sequence ID" value="NZ_BMKW01000001.1"/>
</dbReference>
<evidence type="ECO:0000256" key="2">
    <source>
        <dbReference type="SAM" id="SignalP"/>
    </source>
</evidence>
<feature type="chain" id="PRO_5036857358" evidence="2">
    <location>
        <begin position="25"/>
        <end position="324"/>
    </location>
</feature>
<dbReference type="EMBL" id="BMKW01000001">
    <property type="protein sequence ID" value="GGI97807.1"/>
    <property type="molecule type" value="Genomic_DNA"/>
</dbReference>
<keyword evidence="2" id="KW-0732">Signal</keyword>
<dbReference type="CDD" id="cd13578">
    <property type="entry name" value="PBP2_Bug27"/>
    <property type="match status" value="1"/>
</dbReference>
<protein>
    <submittedName>
        <fullName evidence="3">MFS transporter</fullName>
    </submittedName>
</protein>
<comment type="caution">
    <text evidence="3">The sequence shown here is derived from an EMBL/GenBank/DDBJ whole genome shotgun (WGS) entry which is preliminary data.</text>
</comment>
<dbReference type="PANTHER" id="PTHR42928">
    <property type="entry name" value="TRICARBOXYLATE-BINDING PROTEIN"/>
    <property type="match status" value="1"/>
</dbReference>
<dbReference type="InterPro" id="IPR042100">
    <property type="entry name" value="Bug_dom1"/>
</dbReference>